<dbReference type="STRING" id="1300347.I601_3565"/>
<gene>
    <name evidence="2" type="ORF">I601_3565</name>
</gene>
<feature type="transmembrane region" description="Helical" evidence="1">
    <location>
        <begin position="43"/>
        <end position="64"/>
    </location>
</feature>
<keyword evidence="1" id="KW-0472">Membrane</keyword>
<sequence length="452" mass="47766">MSESTDLQRRLDALAERAVREAGPARPDDAWSRGRAWQRRRRHVTSAVVGVAVLVVLVVGAGGWRLTAPGPSPAPAPAAPSSDGPRLPDRLYEFDGWRPRPADDPPGVLSAVLGGSREGWWGSGGMGIVGVASASGEYRYLALPGRVEALDVFENDVALSADGRWIAYWLGGEPIVSADETTDDEVVGVAMQDLTTGEVVRHAVPTEHGLVPEELVWAGTTLWFSHFQRTGPGETSGTDGLTASWEVGAEEPRTWEGRAIPTLYDATSAGDLLVSVAGRTVELLRPGSRQVLELDTLTEGPGVLSPSGTRLAVTLDPDGPRRSDTTARTVAVGDVEAGRPVELSPVGDSNAHQVLGWRDDDHVVVDVRGDGPSGSAYVSLDVTTGEATPLVTPEPQNLAPGTLVAQEAWAGELFDAPAPPTARDPRLGWALLVGVPLALLAGLLLWRRRAQP</sequence>
<name>A0A1A9GR69_9ACTN</name>
<dbReference type="RefSeq" id="WP_068112638.1">
    <property type="nucleotide sequence ID" value="NZ_CP015079.1"/>
</dbReference>
<keyword evidence="3" id="KW-1185">Reference proteome</keyword>
<accession>A0A1A9GR69</accession>
<dbReference type="AlphaFoldDB" id="A0A1A9GR69"/>
<evidence type="ECO:0000313" key="3">
    <source>
        <dbReference type="Proteomes" id="UP000077868"/>
    </source>
</evidence>
<dbReference type="EMBL" id="CP015079">
    <property type="protein sequence ID" value="ANH39971.1"/>
    <property type="molecule type" value="Genomic_DNA"/>
</dbReference>
<dbReference type="OrthoDB" id="3779542at2"/>
<keyword evidence="1" id="KW-1133">Transmembrane helix</keyword>
<keyword evidence="1" id="KW-0812">Transmembrane</keyword>
<evidence type="ECO:0000313" key="2">
    <source>
        <dbReference type="EMBL" id="ANH39971.1"/>
    </source>
</evidence>
<proteinExistence type="predicted"/>
<dbReference type="Proteomes" id="UP000077868">
    <property type="component" value="Chromosome"/>
</dbReference>
<feature type="transmembrane region" description="Helical" evidence="1">
    <location>
        <begin position="427"/>
        <end position="446"/>
    </location>
</feature>
<reference evidence="2 3" key="1">
    <citation type="submission" date="2016-03" db="EMBL/GenBank/DDBJ databases">
        <title>Complete genome sequence of a soil Actinobacterium, Nocardioides dokdonensis FR1436.</title>
        <authorList>
            <person name="Kwon S.-K."/>
            <person name="Kim K."/>
            <person name="Kim J.F."/>
        </authorList>
    </citation>
    <scope>NUCLEOTIDE SEQUENCE [LARGE SCALE GENOMIC DNA]</scope>
    <source>
        <strain evidence="2 3">FR1436</strain>
    </source>
</reference>
<dbReference type="SUPFAM" id="SSF82171">
    <property type="entry name" value="DPP6 N-terminal domain-like"/>
    <property type="match status" value="1"/>
</dbReference>
<dbReference type="PATRIC" id="fig|1300347.3.peg.3575"/>
<protein>
    <recommendedName>
        <fullName evidence="4">WD40-like Beta Propeller Repeat protein</fullName>
    </recommendedName>
</protein>
<evidence type="ECO:0008006" key="4">
    <source>
        <dbReference type="Google" id="ProtNLM"/>
    </source>
</evidence>
<dbReference type="KEGG" id="ndk:I601_3565"/>
<organism evidence="2 3">
    <name type="scientific">Nocardioides dokdonensis FR1436</name>
    <dbReference type="NCBI Taxonomy" id="1300347"/>
    <lineage>
        <taxon>Bacteria</taxon>
        <taxon>Bacillati</taxon>
        <taxon>Actinomycetota</taxon>
        <taxon>Actinomycetes</taxon>
        <taxon>Propionibacteriales</taxon>
        <taxon>Nocardioidaceae</taxon>
        <taxon>Nocardioides</taxon>
    </lineage>
</organism>
<evidence type="ECO:0000256" key="1">
    <source>
        <dbReference type="SAM" id="Phobius"/>
    </source>
</evidence>